<feature type="chain" id="PRO_5002868931" evidence="1">
    <location>
        <begin position="22"/>
        <end position="222"/>
    </location>
</feature>
<reference evidence="2 3" key="2">
    <citation type="journal article" date="2008" name="Nature">
        <title>The Phaeodactylum genome reveals the evolutionary history of diatom genomes.</title>
        <authorList>
            <person name="Bowler C."/>
            <person name="Allen A.E."/>
            <person name="Badger J.H."/>
            <person name="Grimwood J."/>
            <person name="Jabbari K."/>
            <person name="Kuo A."/>
            <person name="Maheswari U."/>
            <person name="Martens C."/>
            <person name="Maumus F."/>
            <person name="Otillar R.P."/>
            <person name="Rayko E."/>
            <person name="Salamov A."/>
            <person name="Vandepoele K."/>
            <person name="Beszteri B."/>
            <person name="Gruber A."/>
            <person name="Heijde M."/>
            <person name="Katinka M."/>
            <person name="Mock T."/>
            <person name="Valentin K."/>
            <person name="Verret F."/>
            <person name="Berges J.A."/>
            <person name="Brownlee C."/>
            <person name="Cadoret J.P."/>
            <person name="Chiovitti A."/>
            <person name="Choi C.J."/>
            <person name="Coesel S."/>
            <person name="De Martino A."/>
            <person name="Detter J.C."/>
            <person name="Durkin C."/>
            <person name="Falciatore A."/>
            <person name="Fournet J."/>
            <person name="Haruta M."/>
            <person name="Huysman M.J."/>
            <person name="Jenkins B.D."/>
            <person name="Jiroutova K."/>
            <person name="Jorgensen R.E."/>
            <person name="Joubert Y."/>
            <person name="Kaplan A."/>
            <person name="Kroger N."/>
            <person name="Kroth P.G."/>
            <person name="La Roche J."/>
            <person name="Lindquist E."/>
            <person name="Lommer M."/>
            <person name="Martin-Jezequel V."/>
            <person name="Lopez P.J."/>
            <person name="Lucas S."/>
            <person name="Mangogna M."/>
            <person name="McGinnis K."/>
            <person name="Medlin L.K."/>
            <person name="Montsant A."/>
            <person name="Oudot-Le Secq M.P."/>
            <person name="Napoli C."/>
            <person name="Obornik M."/>
            <person name="Parker M.S."/>
            <person name="Petit J.L."/>
            <person name="Porcel B.M."/>
            <person name="Poulsen N."/>
            <person name="Robison M."/>
            <person name="Rychlewski L."/>
            <person name="Rynearson T.A."/>
            <person name="Schmutz J."/>
            <person name="Shapiro H."/>
            <person name="Siaut M."/>
            <person name="Stanley M."/>
            <person name="Sussman M.R."/>
            <person name="Taylor A.R."/>
            <person name="Vardi A."/>
            <person name="von Dassow P."/>
            <person name="Vyverman W."/>
            <person name="Willis A."/>
            <person name="Wyrwicz L.S."/>
            <person name="Rokhsar D.S."/>
            <person name="Weissenbach J."/>
            <person name="Armbrust E.V."/>
            <person name="Green B.R."/>
            <person name="Van de Peer Y."/>
            <person name="Grigoriev I.V."/>
        </authorList>
    </citation>
    <scope>NUCLEOTIDE SEQUENCE [LARGE SCALE GENOMIC DNA]</scope>
    <source>
        <strain evidence="2 3">CCMP1335</strain>
    </source>
</reference>
<evidence type="ECO:0000256" key="1">
    <source>
        <dbReference type="SAM" id="SignalP"/>
    </source>
</evidence>
<dbReference type="InterPro" id="IPR021467">
    <property type="entry name" value="DUF3119"/>
</dbReference>
<proteinExistence type="predicted"/>
<keyword evidence="1" id="KW-0732">Signal</keyword>
<sequence length="222" mass="23461">MTHVLLLSALLLQAASNSCVAFHAGGVPSSRATLVKPLAADGNPFNFFKDVLSPSGGDAEVAAPVPAIPDVVVDSDYKLAAAFGAAAVSIVIATDASVGGSIFGGLIALLGSLFAVQATRIRFVFDQDCFELKAVDADTKQLADSGENIVVGGANRWSYDSFVNWDFYPSVDFPILVYFKETQTPKPDGGEPGQIHFFPAIANCKQLEEQFEIRGCARVAKD</sequence>
<feature type="signal peptide" evidence="1">
    <location>
        <begin position="1"/>
        <end position="21"/>
    </location>
</feature>
<gene>
    <name evidence="2" type="ORF">THAPSDRAFT_5099</name>
</gene>
<dbReference type="AlphaFoldDB" id="B8C1Y9"/>
<dbReference type="STRING" id="35128.B8C1Y9"/>
<dbReference type="OMA" id="GANRWRY"/>
<name>B8C1Y9_THAPS</name>
<dbReference type="RefSeq" id="XP_002290096.1">
    <property type="nucleotide sequence ID" value="XM_002290060.1"/>
</dbReference>
<accession>B8C1Y9</accession>
<keyword evidence="3" id="KW-1185">Reference proteome</keyword>
<dbReference type="GeneID" id="7449668"/>
<dbReference type="eggNOG" id="ENOG502R1VP">
    <property type="taxonomic scope" value="Eukaryota"/>
</dbReference>
<dbReference type="PANTHER" id="PTHR35550:SF2">
    <property type="entry name" value="OS05G0401200 PROTEIN"/>
    <property type="match status" value="1"/>
</dbReference>
<evidence type="ECO:0000313" key="3">
    <source>
        <dbReference type="Proteomes" id="UP000001449"/>
    </source>
</evidence>
<dbReference type="PANTHER" id="PTHR35550">
    <property type="match status" value="1"/>
</dbReference>
<dbReference type="InParanoid" id="B8C1Y9"/>
<organism evidence="2 3">
    <name type="scientific">Thalassiosira pseudonana</name>
    <name type="common">Marine diatom</name>
    <name type="synonym">Cyclotella nana</name>
    <dbReference type="NCBI Taxonomy" id="35128"/>
    <lineage>
        <taxon>Eukaryota</taxon>
        <taxon>Sar</taxon>
        <taxon>Stramenopiles</taxon>
        <taxon>Ochrophyta</taxon>
        <taxon>Bacillariophyta</taxon>
        <taxon>Coscinodiscophyceae</taxon>
        <taxon>Thalassiosirophycidae</taxon>
        <taxon>Thalassiosirales</taxon>
        <taxon>Thalassiosiraceae</taxon>
        <taxon>Thalassiosira</taxon>
    </lineage>
</organism>
<reference evidence="2 3" key="1">
    <citation type="journal article" date="2004" name="Science">
        <title>The genome of the diatom Thalassiosira pseudonana: ecology, evolution, and metabolism.</title>
        <authorList>
            <person name="Armbrust E.V."/>
            <person name="Berges J.A."/>
            <person name="Bowler C."/>
            <person name="Green B.R."/>
            <person name="Martinez D."/>
            <person name="Putnam N.H."/>
            <person name="Zhou S."/>
            <person name="Allen A.E."/>
            <person name="Apt K.E."/>
            <person name="Bechner M."/>
            <person name="Brzezinski M.A."/>
            <person name="Chaal B.K."/>
            <person name="Chiovitti A."/>
            <person name="Davis A.K."/>
            <person name="Demarest M.S."/>
            <person name="Detter J.C."/>
            <person name="Glavina T."/>
            <person name="Goodstein D."/>
            <person name="Hadi M.Z."/>
            <person name="Hellsten U."/>
            <person name="Hildebrand M."/>
            <person name="Jenkins B.D."/>
            <person name="Jurka J."/>
            <person name="Kapitonov V.V."/>
            <person name="Kroger N."/>
            <person name="Lau W.W."/>
            <person name="Lane T.W."/>
            <person name="Larimer F.W."/>
            <person name="Lippmeier J.C."/>
            <person name="Lucas S."/>
            <person name="Medina M."/>
            <person name="Montsant A."/>
            <person name="Obornik M."/>
            <person name="Parker M.S."/>
            <person name="Palenik B."/>
            <person name="Pazour G.J."/>
            <person name="Richardson P.M."/>
            <person name="Rynearson T.A."/>
            <person name="Saito M.A."/>
            <person name="Schwartz D.C."/>
            <person name="Thamatrakoln K."/>
            <person name="Valentin K."/>
            <person name="Vardi A."/>
            <person name="Wilkerson F.P."/>
            <person name="Rokhsar D.S."/>
        </authorList>
    </citation>
    <scope>NUCLEOTIDE SEQUENCE [LARGE SCALE GENOMIC DNA]</scope>
    <source>
        <strain evidence="2 3">CCMP1335</strain>
    </source>
</reference>
<dbReference type="HOGENOM" id="CLU_1247563_0_0_1"/>
<evidence type="ECO:0000313" key="2">
    <source>
        <dbReference type="EMBL" id="EED91848.1"/>
    </source>
</evidence>
<dbReference type="PaxDb" id="35128-Thaps5099"/>
<dbReference type="KEGG" id="tps:THAPSDRAFT_5099"/>
<dbReference type="EMBL" id="CM000642">
    <property type="protein sequence ID" value="EED91848.1"/>
    <property type="molecule type" value="Genomic_DNA"/>
</dbReference>
<protein>
    <submittedName>
        <fullName evidence="2">Uncharacterized protein</fullName>
    </submittedName>
</protein>
<dbReference type="Proteomes" id="UP000001449">
    <property type="component" value="Chromosome 5"/>
</dbReference>
<dbReference type="Pfam" id="PF11317">
    <property type="entry name" value="DUF3119"/>
    <property type="match status" value="1"/>
</dbReference>